<evidence type="ECO:0000259" key="5">
    <source>
        <dbReference type="Pfam" id="PF06441"/>
    </source>
</evidence>
<dbReference type="GO" id="GO:0004301">
    <property type="term" value="F:epoxide hydrolase activity"/>
    <property type="evidence" value="ECO:0007669"/>
    <property type="project" value="TreeGrafter"/>
</dbReference>
<keyword evidence="7" id="KW-1185">Reference proteome</keyword>
<gene>
    <name evidence="6" type="ORF">SAMN06265348_101435</name>
</gene>
<dbReference type="OrthoDB" id="9780765at2"/>
<dbReference type="PANTHER" id="PTHR21661">
    <property type="entry name" value="EPOXIDE HYDROLASE 1-RELATED"/>
    <property type="match status" value="1"/>
</dbReference>
<organism evidence="6 7">
    <name type="scientific">Pedobacter westerhofensis</name>
    <dbReference type="NCBI Taxonomy" id="425512"/>
    <lineage>
        <taxon>Bacteria</taxon>
        <taxon>Pseudomonadati</taxon>
        <taxon>Bacteroidota</taxon>
        <taxon>Sphingobacteriia</taxon>
        <taxon>Sphingobacteriales</taxon>
        <taxon>Sphingobacteriaceae</taxon>
        <taxon>Pedobacter</taxon>
    </lineage>
</organism>
<dbReference type="InterPro" id="IPR010497">
    <property type="entry name" value="Epoxide_hydro_N"/>
</dbReference>
<protein>
    <submittedName>
        <fullName evidence="6">Pimeloyl-ACP methyl ester carboxylesterase</fullName>
    </submittedName>
</protein>
<evidence type="ECO:0000313" key="6">
    <source>
        <dbReference type="EMBL" id="SMO38245.1"/>
    </source>
</evidence>
<dbReference type="InterPro" id="IPR000639">
    <property type="entry name" value="Epox_hydrolase-like"/>
</dbReference>
<dbReference type="RefSeq" id="WP_142526521.1">
    <property type="nucleotide sequence ID" value="NZ_CBCSJO010000002.1"/>
</dbReference>
<evidence type="ECO:0000256" key="2">
    <source>
        <dbReference type="ARBA" id="ARBA00022797"/>
    </source>
</evidence>
<dbReference type="SUPFAM" id="SSF53474">
    <property type="entry name" value="alpha/beta-Hydrolases"/>
    <property type="match status" value="1"/>
</dbReference>
<evidence type="ECO:0000256" key="4">
    <source>
        <dbReference type="PIRSR" id="PIRSR001112-1"/>
    </source>
</evidence>
<proteinExistence type="inferred from homology"/>
<evidence type="ECO:0000313" key="7">
    <source>
        <dbReference type="Proteomes" id="UP000320300"/>
    </source>
</evidence>
<feature type="active site" description="Nucleophile" evidence="4">
    <location>
        <position position="178"/>
    </location>
</feature>
<evidence type="ECO:0000256" key="1">
    <source>
        <dbReference type="ARBA" id="ARBA00010088"/>
    </source>
</evidence>
<feature type="active site" description="Proton acceptor" evidence="4">
    <location>
        <position position="359"/>
    </location>
</feature>
<feature type="active site" description="Proton donor" evidence="4">
    <location>
        <position position="308"/>
    </location>
</feature>
<evidence type="ECO:0000256" key="3">
    <source>
        <dbReference type="ARBA" id="ARBA00022801"/>
    </source>
</evidence>
<keyword evidence="2" id="KW-0058">Aromatic hydrocarbons catabolism</keyword>
<dbReference type="Proteomes" id="UP000320300">
    <property type="component" value="Unassembled WGS sequence"/>
</dbReference>
<dbReference type="PIRSF" id="PIRSF001112">
    <property type="entry name" value="Epoxide_hydrolase"/>
    <property type="match status" value="1"/>
</dbReference>
<reference evidence="6 7" key="1">
    <citation type="submission" date="2017-05" db="EMBL/GenBank/DDBJ databases">
        <authorList>
            <person name="Varghese N."/>
            <person name="Submissions S."/>
        </authorList>
    </citation>
    <scope>NUCLEOTIDE SEQUENCE [LARGE SCALE GENOMIC DNA]</scope>
    <source>
        <strain evidence="6 7">DSM 19036</strain>
    </source>
</reference>
<dbReference type="Gene3D" id="3.40.50.1820">
    <property type="entry name" value="alpha/beta hydrolase"/>
    <property type="match status" value="1"/>
</dbReference>
<dbReference type="Pfam" id="PF06441">
    <property type="entry name" value="EHN"/>
    <property type="match status" value="1"/>
</dbReference>
<dbReference type="GO" id="GO:0097176">
    <property type="term" value="P:epoxide metabolic process"/>
    <property type="evidence" value="ECO:0007669"/>
    <property type="project" value="TreeGrafter"/>
</dbReference>
<dbReference type="InterPro" id="IPR016292">
    <property type="entry name" value="Epoxide_hydrolase"/>
</dbReference>
<dbReference type="PRINTS" id="PR00412">
    <property type="entry name" value="EPOXHYDRLASE"/>
</dbReference>
<accession>A0A521ATZ4</accession>
<keyword evidence="3" id="KW-0378">Hydrolase</keyword>
<name>A0A521ATZ4_9SPHI</name>
<feature type="domain" description="Epoxide hydrolase N-terminal" evidence="5">
    <location>
        <begin position="3"/>
        <end position="107"/>
    </location>
</feature>
<dbReference type="PANTHER" id="PTHR21661:SF35">
    <property type="entry name" value="EPOXIDE HYDROLASE"/>
    <property type="match status" value="1"/>
</dbReference>
<dbReference type="AlphaFoldDB" id="A0A521ATZ4"/>
<comment type="similarity">
    <text evidence="1">Belongs to the peptidase S33 family.</text>
</comment>
<dbReference type="InterPro" id="IPR029058">
    <property type="entry name" value="AB_hydrolase_fold"/>
</dbReference>
<sequence length="387" mass="43697">MSIEKFSINIPDNILEDLQSRLQKSKWPGEIINPDWERGTDQDYLKSLISYWQNDYDWRAQESNLNKYPQFKCTVDDIDIHFIHVKGKGPNSIPVILTHGWPDSFLRYHKIIPLLTDPASFGGDPNDSFDVVIPSLPGFGFSSAPKSSGYNNSRIADLWVKLMTEKLNYTKFAAAGGDIGSGVTRYMALNYPELLIGIHLTDVGIIREILTSANESNLTPEELEYKKTAQQWIAGEGGYMNIQSTKPQTVAYGLSDSPIGLAAWIIEKFRSWSGNTGDFKDKFSVDDLLTNIMIYWVTNTIASSAQIYYENTHGLPPMNKITVPTAIALFPDDILLPVKSWVERNLNVSHWKVLPRGGHFTAMEEPKLFAEDFQLFFKSIRSNSSII</sequence>
<dbReference type="EMBL" id="FXTN01000001">
    <property type="protein sequence ID" value="SMO38245.1"/>
    <property type="molecule type" value="Genomic_DNA"/>
</dbReference>